<evidence type="ECO:0000256" key="5">
    <source>
        <dbReference type="HAMAP-Rule" id="MF_01260"/>
    </source>
</evidence>
<dbReference type="EC" id="3.1.1.85" evidence="5"/>
<feature type="binding site" evidence="5">
    <location>
        <position position="18"/>
    </location>
    <ligand>
        <name>substrate</name>
    </ligand>
</feature>
<comment type="caution">
    <text evidence="7">The sequence shown here is derived from an EMBL/GenBank/DDBJ whole genome shotgun (WGS) entry which is preliminary data.</text>
</comment>
<dbReference type="InterPro" id="IPR010076">
    <property type="entry name" value="BioH"/>
</dbReference>
<keyword evidence="8" id="KW-1185">Reference proteome</keyword>
<evidence type="ECO:0000256" key="3">
    <source>
        <dbReference type="ARBA" id="ARBA00022756"/>
    </source>
</evidence>
<feature type="binding site" evidence="5">
    <location>
        <begin position="79"/>
        <end position="80"/>
    </location>
    <ligand>
        <name>substrate</name>
    </ligand>
</feature>
<dbReference type="Pfam" id="PF00561">
    <property type="entry name" value="Abhydrolase_1"/>
    <property type="match status" value="1"/>
</dbReference>
<dbReference type="EMBL" id="JALAAR010000006">
    <property type="protein sequence ID" value="MEH8017387.1"/>
    <property type="molecule type" value="Genomic_DNA"/>
</dbReference>
<dbReference type="NCBIfam" id="TIGR01738">
    <property type="entry name" value="bioH"/>
    <property type="match status" value="1"/>
</dbReference>
<keyword evidence="2 5" id="KW-0963">Cytoplasm</keyword>
<reference evidence="7 8" key="1">
    <citation type="journal article" date="2023" name="Ecotoxicol. Environ. Saf.">
        <title>Mercury remediation potential of mercury-resistant strain Rheinheimera metallidurans sp. nov. isolated from a municipal waste dumping site.</title>
        <authorList>
            <person name="Yadav V."/>
            <person name="Manjhi A."/>
            <person name="Vadakedath N."/>
        </authorList>
    </citation>
    <scope>NUCLEOTIDE SEQUENCE [LARGE SCALE GENOMIC DNA]</scope>
    <source>
        <strain evidence="7 8">E-49</strain>
    </source>
</reference>
<dbReference type="InterPro" id="IPR050266">
    <property type="entry name" value="AB_hydrolase_sf"/>
</dbReference>
<comment type="subunit">
    <text evidence="5">Monomer.</text>
</comment>
<accession>A0ABU8C6B1</accession>
<dbReference type="InterPro" id="IPR000073">
    <property type="entry name" value="AB_hydrolase_1"/>
</dbReference>
<gene>
    <name evidence="5 7" type="primary">bioH</name>
    <name evidence="7" type="ORF">MN202_09090</name>
</gene>
<feature type="binding site" evidence="5">
    <location>
        <position position="232"/>
    </location>
    <ligand>
        <name>substrate</name>
    </ligand>
</feature>
<comment type="function">
    <text evidence="5">The physiological role of BioH is to remove the methyl group introduced by BioC when the pimeloyl moiety is complete. It allows to synthesize pimeloyl-ACP via the fatty acid synthetic pathway through the hydrolysis of the ester bonds of pimeloyl-ACP esters.</text>
</comment>
<organism evidence="7 8">
    <name type="scientific">Rheinheimera muenzenbergensis</name>
    <dbReference type="NCBI Taxonomy" id="1193628"/>
    <lineage>
        <taxon>Bacteria</taxon>
        <taxon>Pseudomonadati</taxon>
        <taxon>Pseudomonadota</taxon>
        <taxon>Gammaproteobacteria</taxon>
        <taxon>Chromatiales</taxon>
        <taxon>Chromatiaceae</taxon>
        <taxon>Rheinheimera</taxon>
    </lineage>
</organism>
<sequence>MTDKSVADKPTLVLLHGWGVNQGVWQSICQNLPATTTVLTPDLPGFGKALQFPPAYTLDAVCQQLAAQIPDGSAVCGWSLGGLVALALARRYPHKVRQLALVAASPCFLAQADWPGMAPAVMQQFGQALTANLQQTIERFLAIQAMGSDSARADTKTLKQAIMAYPQAQPQAVAAALNLLRDSDLRAEFAALTIPLAGIFGRLDSLVPVKVVEQLQQLQPRGCFTILPHASHAPFISHPAAFLAWLQHWLSPSGSSNNAA</sequence>
<feature type="active site" description="Nucleophile" evidence="5">
    <location>
        <position position="79"/>
    </location>
</feature>
<evidence type="ECO:0000256" key="2">
    <source>
        <dbReference type="ARBA" id="ARBA00022490"/>
    </source>
</evidence>
<dbReference type="PANTHER" id="PTHR43798">
    <property type="entry name" value="MONOACYLGLYCEROL LIPASE"/>
    <property type="match status" value="1"/>
</dbReference>
<dbReference type="PRINTS" id="PR00111">
    <property type="entry name" value="ABHYDROLASE"/>
</dbReference>
<feature type="active site" evidence="5">
    <location>
        <position position="204"/>
    </location>
</feature>
<feature type="active site" evidence="5">
    <location>
        <position position="232"/>
    </location>
</feature>
<evidence type="ECO:0000256" key="4">
    <source>
        <dbReference type="ARBA" id="ARBA00022801"/>
    </source>
</evidence>
<comment type="similarity">
    <text evidence="5">Belongs to the AB hydrolase superfamily. Carboxylesterase BioH family.</text>
</comment>
<dbReference type="SUPFAM" id="SSF53474">
    <property type="entry name" value="alpha/beta-Hydrolases"/>
    <property type="match status" value="1"/>
</dbReference>
<evidence type="ECO:0000313" key="7">
    <source>
        <dbReference type="EMBL" id="MEH8017387.1"/>
    </source>
</evidence>
<keyword evidence="3 5" id="KW-0093">Biotin biosynthesis</keyword>
<dbReference type="InterPro" id="IPR029058">
    <property type="entry name" value="AB_hydrolase_fold"/>
</dbReference>
<proteinExistence type="inferred from homology"/>
<dbReference type="PANTHER" id="PTHR43798:SF31">
    <property type="entry name" value="AB HYDROLASE SUPERFAMILY PROTEIN YCLE"/>
    <property type="match status" value="1"/>
</dbReference>
<dbReference type="Proteomes" id="UP001375382">
    <property type="component" value="Unassembled WGS sequence"/>
</dbReference>
<evidence type="ECO:0000256" key="1">
    <source>
        <dbReference type="ARBA" id="ARBA00022487"/>
    </source>
</evidence>
<comment type="catalytic activity">
    <reaction evidence="5">
        <text>6-carboxyhexanoyl-[ACP] methyl ester + H2O = 6-carboxyhexanoyl-[ACP] + methanol + H(+)</text>
        <dbReference type="Rhea" id="RHEA:42700"/>
        <dbReference type="Rhea" id="RHEA-COMP:9955"/>
        <dbReference type="Rhea" id="RHEA-COMP:10186"/>
        <dbReference type="ChEBI" id="CHEBI:15377"/>
        <dbReference type="ChEBI" id="CHEBI:15378"/>
        <dbReference type="ChEBI" id="CHEBI:17790"/>
        <dbReference type="ChEBI" id="CHEBI:78846"/>
        <dbReference type="ChEBI" id="CHEBI:82735"/>
        <dbReference type="EC" id="3.1.1.85"/>
    </reaction>
</comment>
<dbReference type="HAMAP" id="MF_01260">
    <property type="entry name" value="Carboxylester"/>
    <property type="match status" value="1"/>
</dbReference>
<evidence type="ECO:0000259" key="6">
    <source>
        <dbReference type="Pfam" id="PF00561"/>
    </source>
</evidence>
<keyword evidence="4 5" id="KW-0378">Hydrolase</keyword>
<dbReference type="RefSeq" id="WP_335735793.1">
    <property type="nucleotide sequence ID" value="NZ_JALAAR010000006.1"/>
</dbReference>
<name>A0ABU8C6B1_9GAMM</name>
<feature type="binding site" evidence="5">
    <location>
        <begin position="140"/>
        <end position="144"/>
    </location>
    <ligand>
        <name>substrate</name>
    </ligand>
</feature>
<keyword evidence="1 5" id="KW-0719">Serine esterase</keyword>
<comment type="subcellular location">
    <subcellularLocation>
        <location evidence="5">Cytoplasm</location>
    </subcellularLocation>
</comment>
<feature type="domain" description="AB hydrolase-1" evidence="6">
    <location>
        <begin position="10"/>
        <end position="239"/>
    </location>
</feature>
<comment type="pathway">
    <text evidence="5">Cofactor biosynthesis; biotin biosynthesis.</text>
</comment>
<dbReference type="Gene3D" id="3.40.50.1820">
    <property type="entry name" value="alpha/beta hydrolase"/>
    <property type="match status" value="1"/>
</dbReference>
<evidence type="ECO:0000313" key="8">
    <source>
        <dbReference type="Proteomes" id="UP001375382"/>
    </source>
</evidence>
<protein>
    <recommendedName>
        <fullName evidence="5">Pimeloyl-[acyl-carrier protein] methyl ester esterase</fullName>
        <ecNumber evidence="5">3.1.1.85</ecNumber>
    </recommendedName>
    <alternativeName>
        <fullName evidence="5">Biotin synthesis protein BioH</fullName>
    </alternativeName>
    <alternativeName>
        <fullName evidence="5">Carboxylesterase BioH</fullName>
    </alternativeName>
</protein>
<dbReference type="GO" id="GO:0090499">
    <property type="term" value="F:pimelyl-[acyl-carrier protein] methyl ester esterase activity"/>
    <property type="evidence" value="ECO:0007669"/>
    <property type="project" value="UniProtKB-EC"/>
</dbReference>